<accession>A0A261URM7</accession>
<evidence type="ECO:0000313" key="2">
    <source>
        <dbReference type="Proteomes" id="UP000216885"/>
    </source>
</evidence>
<gene>
    <name evidence="1" type="ORF">CAL20_02560</name>
</gene>
<dbReference type="EMBL" id="NEVQ01000003">
    <property type="protein sequence ID" value="OZI64558.1"/>
    <property type="molecule type" value="Genomic_DNA"/>
</dbReference>
<dbReference type="PROSITE" id="PS51257">
    <property type="entry name" value="PROKAR_LIPOPROTEIN"/>
    <property type="match status" value="1"/>
</dbReference>
<evidence type="ECO:0000313" key="1">
    <source>
        <dbReference type="EMBL" id="OZI64558.1"/>
    </source>
</evidence>
<proteinExistence type="predicted"/>
<keyword evidence="2" id="KW-1185">Reference proteome</keyword>
<dbReference type="Gene3D" id="3.55.50.30">
    <property type="match status" value="1"/>
</dbReference>
<organism evidence="1 2">
    <name type="scientific">Bordetella genomosp. 4</name>
    <dbReference type="NCBI Taxonomy" id="463044"/>
    <lineage>
        <taxon>Bacteria</taxon>
        <taxon>Pseudomonadati</taxon>
        <taxon>Pseudomonadota</taxon>
        <taxon>Betaproteobacteria</taxon>
        <taxon>Burkholderiales</taxon>
        <taxon>Alcaligenaceae</taxon>
        <taxon>Bordetella</taxon>
    </lineage>
</organism>
<protein>
    <recommendedName>
        <fullName evidence="3">Type III secretion protein</fullName>
    </recommendedName>
</protein>
<sequence length="207" mass="22770">MQRAGIFRFFGARMEMLGVVLSIGLGCASAHAVTQIGMLNQPYPYLVIEQDLRIVLSEFGRNLGIETKVSRNVGGMVRGLRNVDSADAFLRSLTDAHDLVWYMDRNTLFVSTRKENSTEVLPVPSMNVEQRQALASEWSRQGAGISIVLDDRSPALFVTGPASFRERIAAVVSSERVTSSPGVHSRDVAEITVYRGQAGPQRVMVSR</sequence>
<dbReference type="Proteomes" id="UP000216885">
    <property type="component" value="Unassembled WGS sequence"/>
</dbReference>
<comment type="caution">
    <text evidence="1">The sequence shown here is derived from an EMBL/GenBank/DDBJ whole genome shotgun (WGS) entry which is preliminary data.</text>
</comment>
<reference evidence="1 2" key="1">
    <citation type="submission" date="2017-05" db="EMBL/GenBank/DDBJ databases">
        <title>Complete and WGS of Bordetella genogroups.</title>
        <authorList>
            <person name="Spilker T."/>
            <person name="LiPuma J."/>
        </authorList>
    </citation>
    <scope>NUCLEOTIDE SEQUENCE [LARGE SCALE GENOMIC DNA]</scope>
    <source>
        <strain evidence="1 2">AU9919</strain>
    </source>
</reference>
<evidence type="ECO:0008006" key="3">
    <source>
        <dbReference type="Google" id="ProtNLM"/>
    </source>
</evidence>
<name>A0A261URM7_9BORD</name>
<dbReference type="AlphaFoldDB" id="A0A261URM7"/>